<dbReference type="GO" id="GO:0006098">
    <property type="term" value="P:pentose-phosphate shunt"/>
    <property type="evidence" value="ECO:0007669"/>
    <property type="project" value="UniProtKB-UniRule"/>
</dbReference>
<keyword evidence="6 12" id="KW-0963">Cytoplasm</keyword>
<comment type="catalytic activity">
    <reaction evidence="10 12">
        <text>D-sedoheptulose 7-phosphate + D-glyceraldehyde 3-phosphate = D-erythrose 4-phosphate + beta-D-fructose 6-phosphate</text>
        <dbReference type="Rhea" id="RHEA:17053"/>
        <dbReference type="ChEBI" id="CHEBI:16897"/>
        <dbReference type="ChEBI" id="CHEBI:57483"/>
        <dbReference type="ChEBI" id="CHEBI:57634"/>
        <dbReference type="ChEBI" id="CHEBI:59776"/>
        <dbReference type="EC" id="2.2.1.2"/>
    </reaction>
</comment>
<evidence type="ECO:0000313" key="14">
    <source>
        <dbReference type="EMBL" id="MBS3063394.1"/>
    </source>
</evidence>
<accession>A0A7J4JMW0</accession>
<dbReference type="EMBL" id="DUGH01000101">
    <property type="protein sequence ID" value="HIH16576.1"/>
    <property type="molecule type" value="Genomic_DNA"/>
</dbReference>
<keyword evidence="7 12" id="KW-0808">Transferase</keyword>
<dbReference type="EC" id="2.2.1.2" evidence="5 12"/>
<evidence type="ECO:0000256" key="4">
    <source>
        <dbReference type="ARBA" id="ARBA00005740"/>
    </source>
</evidence>
<evidence type="ECO:0000256" key="1">
    <source>
        <dbReference type="ARBA" id="ARBA00003518"/>
    </source>
</evidence>
<dbReference type="Proteomes" id="UP000678237">
    <property type="component" value="Unassembled WGS sequence"/>
</dbReference>
<feature type="active site" description="Schiff-base intermediate with substrate" evidence="12">
    <location>
        <position position="83"/>
    </location>
</feature>
<dbReference type="InterPro" id="IPR013785">
    <property type="entry name" value="Aldolase_TIM"/>
</dbReference>
<dbReference type="GO" id="GO:0005737">
    <property type="term" value="C:cytoplasm"/>
    <property type="evidence" value="ECO:0007669"/>
    <property type="project" value="UniProtKB-SubCell"/>
</dbReference>
<dbReference type="PANTHER" id="PTHR10683">
    <property type="entry name" value="TRANSALDOLASE"/>
    <property type="match status" value="1"/>
</dbReference>
<reference evidence="14" key="3">
    <citation type="submission" date="2021-05" db="EMBL/GenBank/DDBJ databases">
        <title>Protein family content uncovers lineage relationships and bacterial pathway maintenance mechanisms in DPANN archaea.</title>
        <authorList>
            <person name="Castelle C.J."/>
            <person name="Meheust R."/>
            <person name="Jaffe A.L."/>
            <person name="Seitz K."/>
            <person name="Gong X."/>
            <person name="Baker B.J."/>
            <person name="Banfield J.F."/>
        </authorList>
    </citation>
    <scope>NUCLEOTIDE SEQUENCE</scope>
    <source>
        <strain evidence="14">RIFCSPLOWO2_01_FULL_58_19</strain>
    </source>
</reference>
<sequence>MKIFLDTANVEQIRKAVEWGILDGVTTNPTLIAKEGRDFRQVIQEICSICKGDISAEVVSTDAAGMIKEGLEYSKYAKNVVIKCPMTAEGLKATKALADKGIKVNVTLVFSANQALLAAKAGATYVSPFVGRLDDAGQDGMELVGEICQIFRNYGFKTQVLAASIRHPMHVVQAAKLGAHVATLPFEVLEKMLRHPLTDKGLKAFLDDWEKFKHLPRK</sequence>
<dbReference type="InterPro" id="IPR022999">
    <property type="entry name" value="Transaldolase_3B"/>
</dbReference>
<evidence type="ECO:0000256" key="11">
    <source>
        <dbReference type="ARBA" id="ARBA00067532"/>
    </source>
</evidence>
<dbReference type="InterPro" id="IPR004731">
    <property type="entry name" value="Transaldolase_3B/F6P_aldolase"/>
</dbReference>
<dbReference type="CDD" id="cd00956">
    <property type="entry name" value="Transaldolase_FSA"/>
    <property type="match status" value="1"/>
</dbReference>
<evidence type="ECO:0000313" key="15">
    <source>
        <dbReference type="Proteomes" id="UP000564964"/>
    </source>
</evidence>
<dbReference type="InterPro" id="IPR001585">
    <property type="entry name" value="TAL/FSA"/>
</dbReference>
<dbReference type="EMBL" id="JAGVWE010000005">
    <property type="protein sequence ID" value="MBS3063394.1"/>
    <property type="molecule type" value="Genomic_DNA"/>
</dbReference>
<evidence type="ECO:0000256" key="6">
    <source>
        <dbReference type="ARBA" id="ARBA00022490"/>
    </source>
</evidence>
<evidence type="ECO:0000256" key="10">
    <source>
        <dbReference type="ARBA" id="ARBA00048810"/>
    </source>
</evidence>
<dbReference type="Gene3D" id="3.20.20.70">
    <property type="entry name" value="Aldolase class I"/>
    <property type="match status" value="1"/>
</dbReference>
<reference evidence="14" key="2">
    <citation type="submission" date="2021-03" db="EMBL/GenBank/DDBJ databases">
        <authorList>
            <person name="Jaffe A."/>
        </authorList>
    </citation>
    <scope>NUCLEOTIDE SEQUENCE</scope>
    <source>
        <strain evidence="14">RIFCSPLOWO2_01_FULL_58_19</strain>
    </source>
</reference>
<dbReference type="AlphaFoldDB" id="A0A7J4JMW0"/>
<comment type="function">
    <text evidence="1 12">Transaldolase is important for the balance of metabolites in the pentose-phosphate pathway.</text>
</comment>
<evidence type="ECO:0000256" key="3">
    <source>
        <dbReference type="ARBA" id="ARBA00004857"/>
    </source>
</evidence>
<dbReference type="NCBIfam" id="TIGR00875">
    <property type="entry name" value="fsa_talC_mipB"/>
    <property type="match status" value="1"/>
</dbReference>
<dbReference type="PANTHER" id="PTHR10683:SF40">
    <property type="entry name" value="FRUCTOSE-6-PHOSPHATE ALDOLASE 1-RELATED"/>
    <property type="match status" value="1"/>
</dbReference>
<dbReference type="GO" id="GO:0016832">
    <property type="term" value="F:aldehyde-lyase activity"/>
    <property type="evidence" value="ECO:0007669"/>
    <property type="project" value="InterPro"/>
</dbReference>
<dbReference type="Pfam" id="PF00923">
    <property type="entry name" value="TAL_FSA"/>
    <property type="match status" value="1"/>
</dbReference>
<evidence type="ECO:0000256" key="2">
    <source>
        <dbReference type="ARBA" id="ARBA00004496"/>
    </source>
</evidence>
<protein>
    <recommendedName>
        <fullName evidence="11 12">Probable transaldolase</fullName>
        <ecNumber evidence="5 12">2.2.1.2</ecNumber>
    </recommendedName>
</protein>
<evidence type="ECO:0000256" key="5">
    <source>
        <dbReference type="ARBA" id="ARBA00013151"/>
    </source>
</evidence>
<comment type="subcellular location">
    <subcellularLocation>
        <location evidence="2 12">Cytoplasm</location>
    </subcellularLocation>
</comment>
<dbReference type="SUPFAM" id="SSF51569">
    <property type="entry name" value="Aldolase"/>
    <property type="match status" value="1"/>
</dbReference>
<dbReference type="FunFam" id="3.20.20.70:FF:000018">
    <property type="entry name" value="Probable transaldolase"/>
    <property type="match status" value="1"/>
</dbReference>
<keyword evidence="8 12" id="KW-0570">Pentose shunt</keyword>
<organism evidence="13 15">
    <name type="scientific">Candidatus Iainarchaeum sp</name>
    <dbReference type="NCBI Taxonomy" id="3101447"/>
    <lineage>
        <taxon>Archaea</taxon>
        <taxon>Candidatus Iainarchaeota</taxon>
        <taxon>Candidatus Iainarchaeia</taxon>
        <taxon>Candidatus Iainarchaeales</taxon>
        <taxon>Candidatus Iainarchaeaceae</taxon>
        <taxon>Candidatus Iainarchaeum</taxon>
    </lineage>
</organism>
<dbReference type="InterPro" id="IPR018225">
    <property type="entry name" value="Transaldolase_AS"/>
</dbReference>
<comment type="similarity">
    <text evidence="4 12">Belongs to the transaldolase family. Type 3B subfamily.</text>
</comment>
<evidence type="ECO:0000256" key="12">
    <source>
        <dbReference type="HAMAP-Rule" id="MF_00494"/>
    </source>
</evidence>
<evidence type="ECO:0000313" key="13">
    <source>
        <dbReference type="EMBL" id="HIH16576.1"/>
    </source>
</evidence>
<dbReference type="PROSITE" id="PS01054">
    <property type="entry name" value="TRANSALDOLASE_1"/>
    <property type="match status" value="1"/>
</dbReference>
<keyword evidence="9 12" id="KW-0704">Schiff base</keyword>
<dbReference type="GO" id="GO:0004801">
    <property type="term" value="F:transaldolase activity"/>
    <property type="evidence" value="ECO:0007669"/>
    <property type="project" value="UniProtKB-UniRule"/>
</dbReference>
<name>A0A7J4JMW0_9ARCH</name>
<gene>
    <name evidence="13" type="primary">fsa</name>
    <name evidence="12" type="synonym">tal</name>
    <name evidence="13" type="ORF">HA252_04185</name>
    <name evidence="14" type="ORF">J4203_05980</name>
</gene>
<dbReference type="UniPathway" id="UPA00115">
    <property type="reaction ID" value="UER00414"/>
</dbReference>
<comment type="pathway">
    <text evidence="3 12">Carbohydrate degradation; pentose phosphate pathway; D-glyceraldehyde 3-phosphate and beta-D-fructose 6-phosphate from D-ribose 5-phosphate and D-xylulose 5-phosphate (non-oxidative stage): step 2/3.</text>
</comment>
<dbReference type="InterPro" id="IPR033919">
    <property type="entry name" value="TSA/FSA_arc/bac"/>
</dbReference>
<evidence type="ECO:0000256" key="9">
    <source>
        <dbReference type="ARBA" id="ARBA00023270"/>
    </source>
</evidence>
<proteinExistence type="inferred from homology"/>
<evidence type="ECO:0000256" key="8">
    <source>
        <dbReference type="ARBA" id="ARBA00023126"/>
    </source>
</evidence>
<dbReference type="Proteomes" id="UP000564964">
    <property type="component" value="Unassembled WGS sequence"/>
</dbReference>
<comment type="caution">
    <text evidence="13">The sequence shown here is derived from an EMBL/GenBank/DDBJ whole genome shotgun (WGS) entry which is preliminary data.</text>
</comment>
<evidence type="ECO:0000256" key="7">
    <source>
        <dbReference type="ARBA" id="ARBA00022679"/>
    </source>
</evidence>
<dbReference type="HAMAP" id="MF_00494">
    <property type="entry name" value="Transaldolase_3b"/>
    <property type="match status" value="1"/>
</dbReference>
<reference evidence="15" key="1">
    <citation type="journal article" date="2020" name="bioRxiv">
        <title>A rank-normalized archaeal taxonomy based on genome phylogeny resolves widespread incomplete and uneven classifications.</title>
        <authorList>
            <person name="Rinke C."/>
            <person name="Chuvochina M."/>
            <person name="Mussig A.J."/>
            <person name="Chaumeil P.-A."/>
            <person name="Waite D.W."/>
            <person name="Whitman W.B."/>
            <person name="Parks D.H."/>
            <person name="Hugenholtz P."/>
        </authorList>
    </citation>
    <scope>NUCLEOTIDE SEQUENCE [LARGE SCALE GENOMIC DNA]</scope>
</reference>
<dbReference type="GO" id="GO:0005975">
    <property type="term" value="P:carbohydrate metabolic process"/>
    <property type="evidence" value="ECO:0007669"/>
    <property type="project" value="InterPro"/>
</dbReference>